<proteinExistence type="predicted"/>
<reference evidence="4" key="1">
    <citation type="submission" date="2016-10" db="EMBL/GenBank/DDBJ databases">
        <authorList>
            <person name="Varghese N."/>
            <person name="Submissions S."/>
        </authorList>
    </citation>
    <scope>NUCLEOTIDE SEQUENCE [LARGE SCALE GENOMIC DNA]</scope>
    <source>
        <strain evidence="4">DSM 23439</strain>
    </source>
</reference>
<dbReference type="RefSeq" id="WP_090132967.1">
    <property type="nucleotide sequence ID" value="NZ_FOLY01000003.1"/>
</dbReference>
<dbReference type="OrthoDB" id="5749006at2"/>
<evidence type="ECO:0000256" key="1">
    <source>
        <dbReference type="SAM" id="MobiDB-lite"/>
    </source>
</evidence>
<gene>
    <name evidence="3" type="ORF">SAMN05421848_1745</name>
</gene>
<feature type="domain" description="AsmA" evidence="2">
    <location>
        <begin position="1"/>
        <end position="601"/>
    </location>
</feature>
<sequence length="706" mass="75795">MSRAMRIIGWTLGALVALLVLLALVMTLMSWNWLRPTINDRVSDALGRPFAIQGDLGLSWQWDSWHLSPRLSADDIMLGDPPELNQARSVAAGTEEARTAHIGHVAVSLRPLALLHKRIALHDLVVRDASATLRRLDETHNNWQLGGGNSADSDSDQNDKGSGWQFAIDQTDVDRVQVAFNDQVLDIDATATLETLGEPVRWEEVAGENQKTSSSDQEKNSNKQKADNSQSPSEDGTALGERDFRFAWQLKGTWRGSALDGKGRLGGPTALREGGRFPLEVHLHSGNARLDVVGTLNDPMALAGLDLQVGIAGDNLGDLYALTGIVLPQTPPYATRGHLTADLDHPDGGTYEYRDFDGTIGDSDIHGSLRYVNGAPRPTLTGELVSKQLRFADLAPLVGADNKDTGNSVNPDQPADRVLPVSKFNTDRWDTMDADVRFRAQNIVHGESLPLSDLSTHLVMDNGEILMDPLSFGVAGGHLNTTLRLSGQESPLRARIDMHARGLHLSEILPNDSNLTEGLGEINGDATLTGRGNSVAALLGSSDGELQLLIEQGRISRNLMELAGLNVGNYLIGELFGDEEVAIHCAAADLEFNDGLVRPRIFTIDTDNAIINVEGAVNLASEQMDLTIKPESKGFRIFTLRTPLYVSGTFKNPSPGVEAAPLIARGAAAVALGTLAAPVAALGALISPSAGEKSQCGALIQRMKTD</sequence>
<dbReference type="EMBL" id="FOLY01000003">
    <property type="protein sequence ID" value="SFC51641.1"/>
    <property type="molecule type" value="Genomic_DNA"/>
</dbReference>
<evidence type="ECO:0000259" key="2">
    <source>
        <dbReference type="Pfam" id="PF05170"/>
    </source>
</evidence>
<dbReference type="STRING" id="402385.SAMN05421848_1745"/>
<accession>A0A1I1JTS1</accession>
<organism evidence="3 4">
    <name type="scientific">Kushneria avicenniae</name>
    <dbReference type="NCBI Taxonomy" id="402385"/>
    <lineage>
        <taxon>Bacteria</taxon>
        <taxon>Pseudomonadati</taxon>
        <taxon>Pseudomonadota</taxon>
        <taxon>Gammaproteobacteria</taxon>
        <taxon>Oceanospirillales</taxon>
        <taxon>Halomonadaceae</taxon>
        <taxon>Kushneria</taxon>
    </lineage>
</organism>
<name>A0A1I1JTS1_9GAMM</name>
<dbReference type="AlphaFoldDB" id="A0A1I1JTS1"/>
<dbReference type="PANTHER" id="PTHR30441">
    <property type="entry name" value="DUF748 DOMAIN-CONTAINING PROTEIN"/>
    <property type="match status" value="1"/>
</dbReference>
<protein>
    <recommendedName>
        <fullName evidence="2">AsmA domain-containing protein</fullName>
    </recommendedName>
</protein>
<dbReference type="PANTHER" id="PTHR30441:SF9">
    <property type="entry name" value="ASMA FAMILY PROTEIN YHJG"/>
    <property type="match status" value="1"/>
</dbReference>
<dbReference type="Proteomes" id="UP000199046">
    <property type="component" value="Unassembled WGS sequence"/>
</dbReference>
<feature type="region of interest" description="Disordered" evidence="1">
    <location>
        <begin position="141"/>
        <end position="163"/>
    </location>
</feature>
<evidence type="ECO:0000313" key="3">
    <source>
        <dbReference type="EMBL" id="SFC51641.1"/>
    </source>
</evidence>
<evidence type="ECO:0000313" key="4">
    <source>
        <dbReference type="Proteomes" id="UP000199046"/>
    </source>
</evidence>
<feature type="region of interest" description="Disordered" evidence="1">
    <location>
        <begin position="198"/>
        <end position="238"/>
    </location>
</feature>
<keyword evidence="4" id="KW-1185">Reference proteome</keyword>
<feature type="compositionally biased region" description="Basic and acidic residues" evidence="1">
    <location>
        <begin position="216"/>
        <end position="226"/>
    </location>
</feature>
<dbReference type="InterPro" id="IPR052894">
    <property type="entry name" value="AsmA-related"/>
</dbReference>
<dbReference type="Pfam" id="PF05170">
    <property type="entry name" value="AsmA"/>
    <property type="match status" value="1"/>
</dbReference>
<dbReference type="InterPro" id="IPR007844">
    <property type="entry name" value="AsmA"/>
</dbReference>
<dbReference type="GO" id="GO:0005886">
    <property type="term" value="C:plasma membrane"/>
    <property type="evidence" value="ECO:0007669"/>
    <property type="project" value="TreeGrafter"/>
</dbReference>
<dbReference type="GO" id="GO:0090313">
    <property type="term" value="P:regulation of protein targeting to membrane"/>
    <property type="evidence" value="ECO:0007669"/>
    <property type="project" value="TreeGrafter"/>
</dbReference>